<dbReference type="CDD" id="cd00519">
    <property type="entry name" value="Lipase_3"/>
    <property type="match status" value="1"/>
</dbReference>
<evidence type="ECO:0000313" key="3">
    <source>
        <dbReference type="Proteomes" id="UP001143981"/>
    </source>
</evidence>
<evidence type="ECO:0000259" key="1">
    <source>
        <dbReference type="Pfam" id="PF01764"/>
    </source>
</evidence>
<dbReference type="SUPFAM" id="SSF53474">
    <property type="entry name" value="alpha/beta-Hydrolases"/>
    <property type="match status" value="1"/>
</dbReference>
<sequence length="347" mass="39317">MKHTQMADTIVAATTSFDSSGLETSLPDLTIGVKDGNIMYTCPDQIINRKRCKCYERRAGRYYEEAAMFMKSRIHEIMPSTSMYRSLLWLLLSVLGIVTAQDLDVTPGKTYSGDEAKPYLDIMQKYMSPASDGYIAINTADKELYVVWAGTRRIRSIVVDAMVVFKDFATDVPDTAVHAGFYESTNAAYPHIIKNIRAAATDYPDYNIVFVGHSLGGASAVISALKFASDSAENKDRIRVWTFGQPRTGNRRFAEHYTQVLGNQTYRITYQADIVPHVPSWQVLGYQHHPLEIHIINKTGDFYVCQNTVREDLDGAYRWPTIDTGVVDHIEYFAMPDITRFSRLIEW</sequence>
<gene>
    <name evidence="2" type="ORF">LPJ61_001574</name>
</gene>
<dbReference type="Gene3D" id="3.40.50.1820">
    <property type="entry name" value="alpha/beta hydrolase"/>
    <property type="match status" value="1"/>
</dbReference>
<proteinExistence type="predicted"/>
<dbReference type="Pfam" id="PF01764">
    <property type="entry name" value="Lipase_3"/>
    <property type="match status" value="1"/>
</dbReference>
<accession>A0A9W7YHF5</accession>
<dbReference type="InterPro" id="IPR002921">
    <property type="entry name" value="Fungal_lipase-type"/>
</dbReference>
<dbReference type="AlphaFoldDB" id="A0A9W7YHF5"/>
<dbReference type="PANTHER" id="PTHR45908">
    <property type="entry name" value="PROTEIN CBG11750-RELATED"/>
    <property type="match status" value="1"/>
</dbReference>
<organism evidence="2 3">
    <name type="scientific">Coemansia biformis</name>
    <dbReference type="NCBI Taxonomy" id="1286918"/>
    <lineage>
        <taxon>Eukaryota</taxon>
        <taxon>Fungi</taxon>
        <taxon>Fungi incertae sedis</taxon>
        <taxon>Zoopagomycota</taxon>
        <taxon>Kickxellomycotina</taxon>
        <taxon>Kickxellomycetes</taxon>
        <taxon>Kickxellales</taxon>
        <taxon>Kickxellaceae</taxon>
        <taxon>Coemansia</taxon>
    </lineage>
</organism>
<feature type="domain" description="Fungal lipase-type" evidence="1">
    <location>
        <begin position="145"/>
        <end position="281"/>
    </location>
</feature>
<dbReference type="Proteomes" id="UP001143981">
    <property type="component" value="Unassembled WGS sequence"/>
</dbReference>
<dbReference type="InterPro" id="IPR029058">
    <property type="entry name" value="AB_hydrolase_fold"/>
</dbReference>
<reference evidence="2" key="1">
    <citation type="submission" date="2022-07" db="EMBL/GenBank/DDBJ databases">
        <title>Phylogenomic reconstructions and comparative analyses of Kickxellomycotina fungi.</title>
        <authorList>
            <person name="Reynolds N.K."/>
            <person name="Stajich J.E."/>
            <person name="Barry K."/>
            <person name="Grigoriev I.V."/>
            <person name="Crous P."/>
            <person name="Smith M.E."/>
        </authorList>
    </citation>
    <scope>NUCLEOTIDE SEQUENCE</scope>
    <source>
        <strain evidence="2">BCRC 34381</strain>
    </source>
</reference>
<comment type="caution">
    <text evidence="2">The sequence shown here is derived from an EMBL/GenBank/DDBJ whole genome shotgun (WGS) entry which is preliminary data.</text>
</comment>
<dbReference type="GO" id="GO:0006629">
    <property type="term" value="P:lipid metabolic process"/>
    <property type="evidence" value="ECO:0007669"/>
    <property type="project" value="InterPro"/>
</dbReference>
<dbReference type="OrthoDB" id="438440at2759"/>
<name>A0A9W7YHF5_9FUNG</name>
<keyword evidence="3" id="KW-1185">Reference proteome</keyword>
<protein>
    <recommendedName>
        <fullName evidence="1">Fungal lipase-type domain-containing protein</fullName>
    </recommendedName>
</protein>
<evidence type="ECO:0000313" key="2">
    <source>
        <dbReference type="EMBL" id="KAJ1733415.1"/>
    </source>
</evidence>
<dbReference type="EMBL" id="JANBOI010000142">
    <property type="protein sequence ID" value="KAJ1733415.1"/>
    <property type="molecule type" value="Genomic_DNA"/>
</dbReference>